<feature type="chain" id="PRO_5047128947" evidence="3">
    <location>
        <begin position="24"/>
        <end position="454"/>
    </location>
</feature>
<proteinExistence type="predicted"/>
<comment type="caution">
    <text evidence="4">The sequence shown here is derived from an EMBL/GenBank/DDBJ whole genome shotgun (WGS) entry which is preliminary data.</text>
</comment>
<accession>A0ABR3G2G8</accession>
<feature type="signal peptide" evidence="3">
    <location>
        <begin position="1"/>
        <end position="23"/>
    </location>
</feature>
<feature type="region of interest" description="Disordered" evidence="1">
    <location>
        <begin position="47"/>
        <end position="86"/>
    </location>
</feature>
<keyword evidence="3" id="KW-0732">Signal</keyword>
<feature type="compositionally biased region" description="Polar residues" evidence="1">
    <location>
        <begin position="338"/>
        <end position="356"/>
    </location>
</feature>
<protein>
    <submittedName>
        <fullName evidence="4">Uncharacterized protein</fullName>
    </submittedName>
</protein>
<evidence type="ECO:0000313" key="5">
    <source>
        <dbReference type="Proteomes" id="UP001465976"/>
    </source>
</evidence>
<name>A0ABR3G2G8_9AGAR</name>
<evidence type="ECO:0000256" key="1">
    <source>
        <dbReference type="SAM" id="MobiDB-lite"/>
    </source>
</evidence>
<reference evidence="4 5" key="1">
    <citation type="submission" date="2024-02" db="EMBL/GenBank/DDBJ databases">
        <title>A draft genome for the cacao thread blight pathogen Marasmius crinis-equi.</title>
        <authorList>
            <person name="Cohen S.P."/>
            <person name="Baruah I.K."/>
            <person name="Amoako-Attah I."/>
            <person name="Bukari Y."/>
            <person name="Meinhardt L.W."/>
            <person name="Bailey B.A."/>
        </authorList>
    </citation>
    <scope>NUCLEOTIDE SEQUENCE [LARGE SCALE GENOMIC DNA]</scope>
    <source>
        <strain evidence="4 5">GH-76</strain>
    </source>
</reference>
<dbReference type="EMBL" id="JBAHYK010000003">
    <property type="protein sequence ID" value="KAL0581869.1"/>
    <property type="molecule type" value="Genomic_DNA"/>
</dbReference>
<keyword evidence="2" id="KW-0812">Transmembrane</keyword>
<feature type="region of interest" description="Disordered" evidence="1">
    <location>
        <begin position="337"/>
        <end position="356"/>
    </location>
</feature>
<organism evidence="4 5">
    <name type="scientific">Marasmius crinis-equi</name>
    <dbReference type="NCBI Taxonomy" id="585013"/>
    <lineage>
        <taxon>Eukaryota</taxon>
        <taxon>Fungi</taxon>
        <taxon>Dikarya</taxon>
        <taxon>Basidiomycota</taxon>
        <taxon>Agaricomycotina</taxon>
        <taxon>Agaricomycetes</taxon>
        <taxon>Agaricomycetidae</taxon>
        <taxon>Agaricales</taxon>
        <taxon>Marasmiineae</taxon>
        <taxon>Marasmiaceae</taxon>
        <taxon>Marasmius</taxon>
    </lineage>
</organism>
<sequence length="454" mass="50017">MPERRSPGFRLSFFGMVGAVMVALKLKENWDGYNQVASDEEGRVALRDREPPAYQDEPNERDEEGAGLLNVDTQLPTQRPKRKRPSNCCVCCGVNIGLFCKALGIVTLLFTAYGAIKLIIWVVTPSPSGLEGMPAYSESLGCLNAPHLYQGGAVSIKVPYGSQGFDHVLDIRGKSVGTITLMEADADATDLEYTVTTRSTTESALEDVKFEYPSEQQAQTSRMLFHTPWPAEGDSNCARYDMTLRVPHGLKKLAVNVRTLAHVQFKPDSSIDLDSLHVTLFAAEGNNMLLPQQNVRAKRLFLEVFRGWIVGDVSTDEHTSITTQRGDGVANVRLHPTQPLNSTSPETCDVQTTTGSGRTDLSYIGDKRFPHRPIKALHMSSRNGDVYLTYRDSEFSGRVALGSNSYSATGLQSFAEKAPSDETNAGTKWTHWVGEQNGVDQIIVKSRGWTGLYF</sequence>
<dbReference type="Proteomes" id="UP001465976">
    <property type="component" value="Unassembled WGS sequence"/>
</dbReference>
<keyword evidence="5" id="KW-1185">Reference proteome</keyword>
<evidence type="ECO:0000256" key="3">
    <source>
        <dbReference type="SAM" id="SignalP"/>
    </source>
</evidence>
<feature type="transmembrane region" description="Helical" evidence="2">
    <location>
        <begin position="88"/>
        <end position="116"/>
    </location>
</feature>
<keyword evidence="2" id="KW-1133">Transmembrane helix</keyword>
<keyword evidence="2" id="KW-0472">Membrane</keyword>
<evidence type="ECO:0000313" key="4">
    <source>
        <dbReference type="EMBL" id="KAL0581869.1"/>
    </source>
</evidence>
<gene>
    <name evidence="4" type="ORF">V5O48_000237</name>
</gene>
<evidence type="ECO:0000256" key="2">
    <source>
        <dbReference type="SAM" id="Phobius"/>
    </source>
</evidence>